<dbReference type="Proteomes" id="UP000053464">
    <property type="component" value="Unassembled WGS sequence"/>
</dbReference>
<dbReference type="STRING" id="1581420.AAW00_01600"/>
<feature type="chain" id="PRO_5002580403" evidence="1">
    <location>
        <begin position="19"/>
        <end position="404"/>
    </location>
</feature>
<protein>
    <submittedName>
        <fullName evidence="3">Dehydrogenase</fullName>
    </submittedName>
</protein>
<accession>A0A0G9MWV4</accession>
<evidence type="ECO:0000256" key="1">
    <source>
        <dbReference type="SAM" id="SignalP"/>
    </source>
</evidence>
<dbReference type="PANTHER" id="PTHR19328">
    <property type="entry name" value="HEDGEHOG-INTERACTING PROTEIN"/>
    <property type="match status" value="1"/>
</dbReference>
<evidence type="ECO:0000313" key="4">
    <source>
        <dbReference type="Proteomes" id="UP000053464"/>
    </source>
</evidence>
<evidence type="ECO:0000313" key="3">
    <source>
        <dbReference type="EMBL" id="KLE35201.1"/>
    </source>
</evidence>
<dbReference type="OrthoDB" id="9770043at2"/>
<dbReference type="SUPFAM" id="SSF50952">
    <property type="entry name" value="Soluble quinoprotein glucose dehydrogenase"/>
    <property type="match status" value="1"/>
</dbReference>
<feature type="domain" description="Glucose/Sorbosone dehydrogenase" evidence="2">
    <location>
        <begin position="65"/>
        <end position="399"/>
    </location>
</feature>
<dbReference type="PATRIC" id="fig|1581420.6.peg.321"/>
<dbReference type="Pfam" id="PF07995">
    <property type="entry name" value="GSDH"/>
    <property type="match status" value="1"/>
</dbReference>
<gene>
    <name evidence="3" type="ORF">AAW00_01600</name>
</gene>
<comment type="caution">
    <text evidence="3">The sequence shown here is derived from an EMBL/GenBank/DDBJ whole genome shotgun (WGS) entry which is preliminary data.</text>
</comment>
<evidence type="ECO:0000259" key="2">
    <source>
        <dbReference type="Pfam" id="PF07995"/>
    </source>
</evidence>
<dbReference type="InterPro" id="IPR011042">
    <property type="entry name" value="6-blade_b-propeller_TolB-like"/>
</dbReference>
<name>A0A0G9MWV4_9SPHN</name>
<dbReference type="InterPro" id="IPR011041">
    <property type="entry name" value="Quinoprot_gluc/sorb_DH_b-prop"/>
</dbReference>
<feature type="signal peptide" evidence="1">
    <location>
        <begin position="1"/>
        <end position="18"/>
    </location>
</feature>
<dbReference type="PANTHER" id="PTHR19328:SF75">
    <property type="entry name" value="ALDOSE SUGAR DEHYDROGENASE YLII"/>
    <property type="match status" value="1"/>
</dbReference>
<dbReference type="AlphaFoldDB" id="A0A0G9MWV4"/>
<keyword evidence="4" id="KW-1185">Reference proteome</keyword>
<keyword evidence="1" id="KW-0732">Signal</keyword>
<dbReference type="PROSITE" id="PS51257">
    <property type="entry name" value="PROKAR_LIPOPROTEIN"/>
    <property type="match status" value="1"/>
</dbReference>
<proteinExistence type="predicted"/>
<dbReference type="Gene3D" id="2.120.10.30">
    <property type="entry name" value="TolB, C-terminal domain"/>
    <property type="match status" value="1"/>
</dbReference>
<dbReference type="InterPro" id="IPR012938">
    <property type="entry name" value="Glc/Sorbosone_DH"/>
</dbReference>
<reference evidence="3 4" key="1">
    <citation type="submission" date="2015-04" db="EMBL/GenBank/DDBJ databases">
        <title>The draft genome sequence of Erythrobacter luteus KA37.</title>
        <authorList>
            <person name="Zhuang L."/>
            <person name="Liu Y."/>
            <person name="Shao Z."/>
        </authorList>
    </citation>
    <scope>NUCLEOTIDE SEQUENCE [LARGE SCALE GENOMIC DNA]</scope>
    <source>
        <strain evidence="3 4">KA37</strain>
    </source>
</reference>
<dbReference type="EMBL" id="LBHB01000001">
    <property type="protein sequence ID" value="KLE35201.1"/>
    <property type="molecule type" value="Genomic_DNA"/>
</dbReference>
<organism evidence="3 4">
    <name type="scientific">Aurantiacibacter luteus</name>
    <dbReference type="NCBI Taxonomy" id="1581420"/>
    <lineage>
        <taxon>Bacteria</taxon>
        <taxon>Pseudomonadati</taxon>
        <taxon>Pseudomonadota</taxon>
        <taxon>Alphaproteobacteria</taxon>
        <taxon>Sphingomonadales</taxon>
        <taxon>Erythrobacteraceae</taxon>
        <taxon>Aurantiacibacter</taxon>
    </lineage>
</organism>
<sequence length="404" mass="42864">MRHSILTTALFPAALALASCQGGEMGETTPSSTPTIAAADGVVAGQRVSLASDSPFAAASHGTFAEPWALAFEPGTGRVFVTEKRGAAKLYDPATGTVREVGGMPQVAYGGQGGLGDVAFAPDYATSRTIYLSWVKADQGDARRAVVGRGTLACDAAACRVENLQQIWQQSVAIESPGHFSHKMAFSPDGRYLFVTSGERMQQAPAQDLSNNLGTVVRLTPNGRAAPGNPFADRAQATNATAEIWTYGQRNLLGIAFDPQGQLWEIEHGPAGGDELNRVDRGANYGWPVRSNGDQYNGDTIPDHTADDGFAHPAISWNPVIAPGDMIFYTGGMFADWRGQVLVANLKTKSISRVVTNAAGNSASEAARYDFPNRLRDIAQAPDGAVWVIEDGDNGRLLRLTPRS</sequence>